<dbReference type="InterPro" id="IPR051204">
    <property type="entry name" value="ABC_transp_perm/SBD"/>
</dbReference>
<dbReference type="Pfam" id="PF00528">
    <property type="entry name" value="BPD_transp_1"/>
    <property type="match status" value="1"/>
</dbReference>
<dbReference type="PANTHER" id="PTHR30177">
    <property type="entry name" value="GLYCINE BETAINE/L-PROLINE TRANSPORT SYSTEM PERMEASE PROTEIN PROW"/>
    <property type="match status" value="1"/>
</dbReference>
<evidence type="ECO:0000256" key="8">
    <source>
        <dbReference type="RuleBase" id="RU363032"/>
    </source>
</evidence>
<name>A0A517P9E9_9PLAN</name>
<evidence type="ECO:0000256" key="6">
    <source>
        <dbReference type="ARBA" id="ARBA00035642"/>
    </source>
</evidence>
<dbReference type="SUPFAM" id="SSF53850">
    <property type="entry name" value="Periplasmic binding protein-like II"/>
    <property type="match status" value="1"/>
</dbReference>
<dbReference type="KEGG" id="acaf:CA12_20920"/>
<keyword evidence="11" id="KW-1185">Reference proteome</keyword>
<comment type="similarity">
    <text evidence="6">In the C-terminal section; belongs to the OsmX family.</text>
</comment>
<keyword evidence="5 8" id="KW-0472">Membrane</keyword>
<dbReference type="PROSITE" id="PS50928">
    <property type="entry name" value="ABC_TM1"/>
    <property type="match status" value="1"/>
</dbReference>
<feature type="transmembrane region" description="Helical" evidence="8">
    <location>
        <begin position="279"/>
        <end position="301"/>
    </location>
</feature>
<protein>
    <submittedName>
        <fullName evidence="10">Carnitine transport permease protein OpuCB</fullName>
    </submittedName>
</protein>
<dbReference type="AlphaFoldDB" id="A0A517P9E9"/>
<evidence type="ECO:0000256" key="7">
    <source>
        <dbReference type="ARBA" id="ARBA00035652"/>
    </source>
</evidence>
<evidence type="ECO:0000256" key="5">
    <source>
        <dbReference type="ARBA" id="ARBA00023136"/>
    </source>
</evidence>
<dbReference type="EMBL" id="CP036265">
    <property type="protein sequence ID" value="QDT15994.1"/>
    <property type="molecule type" value="Genomic_DNA"/>
</dbReference>
<feature type="transmembrane region" description="Helical" evidence="8">
    <location>
        <begin position="436"/>
        <end position="454"/>
    </location>
</feature>
<dbReference type="Gene3D" id="3.40.190.120">
    <property type="entry name" value="Osmoprotection protein (prox), domain 2"/>
    <property type="match status" value="1"/>
</dbReference>
<dbReference type="RefSeq" id="WP_207622197.1">
    <property type="nucleotide sequence ID" value="NZ_CP036265.1"/>
</dbReference>
<keyword evidence="4 8" id="KW-1133">Transmembrane helix</keyword>
<dbReference type="SUPFAM" id="SSF161098">
    <property type="entry name" value="MetI-like"/>
    <property type="match status" value="1"/>
</dbReference>
<comment type="similarity">
    <text evidence="8">Belongs to the binding-protein-dependent transport system permease family.</text>
</comment>
<dbReference type="Pfam" id="PF04069">
    <property type="entry name" value="OpuAC"/>
    <property type="match status" value="1"/>
</dbReference>
<dbReference type="PANTHER" id="PTHR30177:SF4">
    <property type="entry name" value="OSMOPROTECTANT IMPORT PERMEASE PROTEIN OSMW"/>
    <property type="match status" value="1"/>
</dbReference>
<accession>A0A517P9E9</accession>
<comment type="similarity">
    <text evidence="7">In the N-terminal section; belongs to the binding-protein-dependent transport system permease family.</text>
</comment>
<dbReference type="CDD" id="cd06261">
    <property type="entry name" value="TM_PBP2"/>
    <property type="match status" value="1"/>
</dbReference>
<evidence type="ECO:0000259" key="9">
    <source>
        <dbReference type="PROSITE" id="PS50928"/>
    </source>
</evidence>
<gene>
    <name evidence="10" type="primary">opuCB</name>
    <name evidence="10" type="ORF">CA12_20920</name>
</gene>
<sequence length="465" mass="49815">MGSKAFTESIVLGEMAAQLARDAGAVVTHDAALGGTSNAWKALLSEEIDLYPEYTGTLAQDILKRPDLKTLPELRAAVAPLGLKISEPLGFANGYALGMREDRAEELKIRTLSDLRKHPGLRLGFNFEFFQRDDGWDGLKRAYRLPQTSVTKLEHEAAYSGLKSGALDVIELYTTDAKLSRASIRQLEDDRGFFPDYSAVLIYRADLADRAPAALDAIRQLEGTLDEETMIALNARVDAEGLSEAVAAGELLAERYPSIRIPAAPSRFERIAARTWEHLGLVVTALGFGLLVAIPLGILAAKRPKAGSWVLGGAGLLQTVPSLALFVFLIPVLGLGFAPAAVALFLYSLLPVVRGTHAGLTGIPESIRESARALGLPPAVRLWRVELPLALGSIFAGIKTAAVICVGTATLGGFIAAGGYGEPIFTGLRRDDIGPVLEGAIPAAVMALLVQFGFDRLERQLSRRR</sequence>
<evidence type="ECO:0000313" key="11">
    <source>
        <dbReference type="Proteomes" id="UP000318741"/>
    </source>
</evidence>
<dbReference type="Proteomes" id="UP000318741">
    <property type="component" value="Chromosome"/>
</dbReference>
<proteinExistence type="inferred from homology"/>
<keyword evidence="2 8" id="KW-0813">Transport</keyword>
<feature type="transmembrane region" description="Helical" evidence="8">
    <location>
        <begin position="321"/>
        <end position="347"/>
    </location>
</feature>
<keyword evidence="3 8" id="KW-0812">Transmembrane</keyword>
<dbReference type="Gene3D" id="3.40.190.10">
    <property type="entry name" value="Periplasmic binding protein-like II"/>
    <property type="match status" value="1"/>
</dbReference>
<feature type="domain" description="ABC transmembrane type-1" evidence="9">
    <location>
        <begin position="275"/>
        <end position="458"/>
    </location>
</feature>
<reference evidence="10 11" key="1">
    <citation type="submission" date="2019-02" db="EMBL/GenBank/DDBJ databases">
        <title>Deep-cultivation of Planctomycetes and their phenomic and genomic characterization uncovers novel biology.</title>
        <authorList>
            <person name="Wiegand S."/>
            <person name="Jogler M."/>
            <person name="Boedeker C."/>
            <person name="Pinto D."/>
            <person name="Vollmers J."/>
            <person name="Rivas-Marin E."/>
            <person name="Kohn T."/>
            <person name="Peeters S.H."/>
            <person name="Heuer A."/>
            <person name="Rast P."/>
            <person name="Oberbeckmann S."/>
            <person name="Bunk B."/>
            <person name="Jeske O."/>
            <person name="Meyerdierks A."/>
            <person name="Storesund J.E."/>
            <person name="Kallscheuer N."/>
            <person name="Luecker S."/>
            <person name="Lage O.M."/>
            <person name="Pohl T."/>
            <person name="Merkel B.J."/>
            <person name="Hornburger P."/>
            <person name="Mueller R.-W."/>
            <person name="Bruemmer F."/>
            <person name="Labrenz M."/>
            <person name="Spormann A.M."/>
            <person name="Op den Camp H."/>
            <person name="Overmann J."/>
            <person name="Amann R."/>
            <person name="Jetten M.S.M."/>
            <person name="Mascher T."/>
            <person name="Medema M.H."/>
            <person name="Devos D.P."/>
            <person name="Kaster A.-K."/>
            <person name="Ovreas L."/>
            <person name="Rohde M."/>
            <person name="Galperin M.Y."/>
            <person name="Jogler C."/>
        </authorList>
    </citation>
    <scope>NUCLEOTIDE SEQUENCE [LARGE SCALE GENOMIC DNA]</scope>
    <source>
        <strain evidence="10 11">CA12</strain>
    </source>
</reference>
<evidence type="ECO:0000256" key="1">
    <source>
        <dbReference type="ARBA" id="ARBA00004651"/>
    </source>
</evidence>
<evidence type="ECO:0000256" key="2">
    <source>
        <dbReference type="ARBA" id="ARBA00022448"/>
    </source>
</evidence>
<dbReference type="FunFam" id="1.10.3720.10:FF:000001">
    <property type="entry name" value="Glycine betaine ABC transporter, permease"/>
    <property type="match status" value="1"/>
</dbReference>
<feature type="transmembrane region" description="Helical" evidence="8">
    <location>
        <begin position="389"/>
        <end position="416"/>
    </location>
</feature>
<dbReference type="Gene3D" id="1.10.3720.10">
    <property type="entry name" value="MetI-like"/>
    <property type="match status" value="1"/>
</dbReference>
<evidence type="ECO:0000256" key="3">
    <source>
        <dbReference type="ARBA" id="ARBA00022692"/>
    </source>
</evidence>
<dbReference type="GO" id="GO:0043190">
    <property type="term" value="C:ATP-binding cassette (ABC) transporter complex"/>
    <property type="evidence" value="ECO:0007669"/>
    <property type="project" value="InterPro"/>
</dbReference>
<dbReference type="InterPro" id="IPR000515">
    <property type="entry name" value="MetI-like"/>
</dbReference>
<dbReference type="GO" id="GO:0031460">
    <property type="term" value="P:glycine betaine transport"/>
    <property type="evidence" value="ECO:0007669"/>
    <property type="project" value="TreeGrafter"/>
</dbReference>
<dbReference type="GO" id="GO:0022857">
    <property type="term" value="F:transmembrane transporter activity"/>
    <property type="evidence" value="ECO:0007669"/>
    <property type="project" value="InterPro"/>
</dbReference>
<evidence type="ECO:0000256" key="4">
    <source>
        <dbReference type="ARBA" id="ARBA00022989"/>
    </source>
</evidence>
<comment type="subcellular location">
    <subcellularLocation>
        <location evidence="1 8">Cell membrane</location>
        <topology evidence="1 8">Multi-pass membrane protein</topology>
    </subcellularLocation>
</comment>
<evidence type="ECO:0000313" key="10">
    <source>
        <dbReference type="EMBL" id="QDT15994.1"/>
    </source>
</evidence>
<organism evidence="10 11">
    <name type="scientific">Alienimonas californiensis</name>
    <dbReference type="NCBI Taxonomy" id="2527989"/>
    <lineage>
        <taxon>Bacteria</taxon>
        <taxon>Pseudomonadati</taxon>
        <taxon>Planctomycetota</taxon>
        <taxon>Planctomycetia</taxon>
        <taxon>Planctomycetales</taxon>
        <taxon>Planctomycetaceae</taxon>
        <taxon>Alienimonas</taxon>
    </lineage>
</organism>
<dbReference type="InterPro" id="IPR035906">
    <property type="entry name" value="MetI-like_sf"/>
</dbReference>
<dbReference type="InterPro" id="IPR007210">
    <property type="entry name" value="ABC_Gly_betaine_transp_sub-bd"/>
</dbReference>